<keyword evidence="1" id="KW-0812">Transmembrane</keyword>
<protein>
    <submittedName>
        <fullName evidence="3">Sortase B signal domain, QVPTGV class</fullName>
    </submittedName>
</protein>
<dbReference type="AlphaFoldDB" id="A4EBD2"/>
<sequence>MRHRQTPATSGTAVTVSLKHGESVIVYGLSSEDKFAVTEADYHGDGYKTSYKIGDGTNSTEGSSIVEEAIGAYDTTVIFTNTKDVTVPTDVIRTVVPYAAIVAFAAVMGVVFFRPRRNRR</sequence>
<dbReference type="Gene3D" id="2.60.40.1140">
    <property type="entry name" value="Collagen-binding surface protein Cna, B-type domain"/>
    <property type="match status" value="1"/>
</dbReference>
<dbReference type="EMBL" id="AAVN02000007">
    <property type="protein sequence ID" value="EBA39136.1"/>
    <property type="molecule type" value="Genomic_DNA"/>
</dbReference>
<dbReference type="Proteomes" id="UP000464211">
    <property type="component" value="Chromosome"/>
</dbReference>
<evidence type="ECO:0000313" key="4">
    <source>
        <dbReference type="EMBL" id="QIA34071.1"/>
    </source>
</evidence>
<dbReference type="InterPro" id="IPR055382">
    <property type="entry name" value="DUF7601"/>
</dbReference>
<reference evidence="3 5" key="1">
    <citation type="submission" date="2007-01" db="EMBL/GenBank/DDBJ databases">
        <title>Draft genome sequence of Collinsella aerofaciens (ATCC 25986).</title>
        <authorList>
            <person name="Sudarsanam P."/>
            <person name="Ley R."/>
            <person name="Guruge J."/>
            <person name="Turnbaugh P.J."/>
            <person name="Mahowald M."/>
            <person name="Liep D."/>
            <person name="Gordon J."/>
        </authorList>
    </citation>
    <scope>NUCLEOTIDE SEQUENCE [LARGE SCALE GENOMIC DNA]</scope>
    <source>
        <strain evidence="3">ATCC 25986</strain>
        <strain evidence="5">ATCC 25986 / DSM 3979 / JCM 10188 / KCTC 3647 / NCTC 11838 / VPI 1003</strain>
    </source>
</reference>
<evidence type="ECO:0000313" key="5">
    <source>
        <dbReference type="Proteomes" id="UP000002979"/>
    </source>
</evidence>
<evidence type="ECO:0000313" key="6">
    <source>
        <dbReference type="Proteomes" id="UP000464211"/>
    </source>
</evidence>
<feature type="transmembrane region" description="Helical" evidence="1">
    <location>
        <begin position="95"/>
        <end position="113"/>
    </location>
</feature>
<name>A4EBD2_COLAA</name>
<evidence type="ECO:0000256" key="1">
    <source>
        <dbReference type="SAM" id="Phobius"/>
    </source>
</evidence>
<evidence type="ECO:0000313" key="3">
    <source>
        <dbReference type="EMBL" id="EBA39136.1"/>
    </source>
</evidence>
<organism evidence="3 5">
    <name type="scientific">Collinsella aerofaciens (strain ATCC 25986 / DSM 3979 / JCM 10188 / KCTC 3647 / NCTC 11838 / VPI 1003)</name>
    <dbReference type="NCBI Taxonomy" id="411903"/>
    <lineage>
        <taxon>Bacteria</taxon>
        <taxon>Bacillati</taxon>
        <taxon>Actinomycetota</taxon>
        <taxon>Coriobacteriia</taxon>
        <taxon>Coriobacteriales</taxon>
        <taxon>Coriobacteriaceae</taxon>
        <taxon>Collinsella</taxon>
    </lineage>
</organism>
<proteinExistence type="predicted"/>
<dbReference type="RefSeq" id="WP_006235672.1">
    <property type="nucleotide sequence ID" value="NZ_AAVN02000007.1"/>
</dbReference>
<dbReference type="GeneID" id="92850224"/>
<evidence type="ECO:0000259" key="2">
    <source>
        <dbReference type="Pfam" id="PF24547"/>
    </source>
</evidence>
<accession>A4EBD2</accession>
<dbReference type="Pfam" id="PF24547">
    <property type="entry name" value="DUF7601"/>
    <property type="match status" value="1"/>
</dbReference>
<feature type="domain" description="DUF7601" evidence="2">
    <location>
        <begin position="8"/>
        <end position="82"/>
    </location>
</feature>
<dbReference type="EMBL" id="CP048433">
    <property type="protein sequence ID" value="QIA34071.1"/>
    <property type="molecule type" value="Genomic_DNA"/>
</dbReference>
<keyword evidence="1" id="KW-0472">Membrane</keyword>
<dbReference type="Proteomes" id="UP000002979">
    <property type="component" value="Unassembled WGS sequence"/>
</dbReference>
<keyword evidence="1" id="KW-1133">Transmembrane helix</keyword>
<reference evidence="3 5" key="2">
    <citation type="submission" date="2007-04" db="EMBL/GenBank/DDBJ databases">
        <authorList>
            <person name="Fulton L."/>
            <person name="Clifton S."/>
            <person name="Fulton B."/>
            <person name="Xu J."/>
            <person name="Minx P."/>
            <person name="Mardis E.R."/>
            <person name="Wilson R.K."/>
        </authorList>
    </citation>
    <scope>NUCLEOTIDE SEQUENCE [LARGE SCALE GENOMIC DNA]</scope>
    <source>
        <strain evidence="3">ATCC 25986</strain>
        <strain evidence="5">ATCC 25986 / DSM 3979 / JCM 10188 / KCTC 3647 / NCTC 11838 / VPI 1003</strain>
    </source>
</reference>
<gene>
    <name evidence="3" type="ORF">COLAER_01750</name>
    <name evidence="4" type="ORF">GXM19_07305</name>
</gene>
<reference evidence="4 6" key="3">
    <citation type="submission" date="2020-01" db="EMBL/GenBank/DDBJ databases">
        <title>Complete genome sequence of Collinsella aerofaciens JCM 10188(T).</title>
        <authorList>
            <person name="Tourlousse D.M."/>
            <person name="Sakamoto M."/>
            <person name="Miura T."/>
            <person name="Narita K."/>
            <person name="Ohashi A."/>
            <person name="Uchino Y."/>
            <person name="Yamazoe A."/>
            <person name="Kameyama K."/>
            <person name="Terauchi J."/>
            <person name="Ohkuma M."/>
            <person name="Kawasaki H."/>
            <person name="Sekiguchi Y."/>
        </authorList>
    </citation>
    <scope>NUCLEOTIDE SEQUENCE [LARGE SCALE GENOMIC DNA]</scope>
    <source>
        <strain evidence="4 6">JCM 10188</strain>
    </source>
</reference>